<evidence type="ECO:0000256" key="9">
    <source>
        <dbReference type="ARBA" id="ARBA00023004"/>
    </source>
</evidence>
<evidence type="ECO:0000313" key="20">
    <source>
        <dbReference type="Proteomes" id="UP000017836"/>
    </source>
</evidence>
<dbReference type="GO" id="GO:0006979">
    <property type="term" value="P:response to oxidative stress"/>
    <property type="evidence" value="ECO:0007669"/>
    <property type="project" value="UniProtKB-UniRule"/>
</dbReference>
<feature type="active site" description="Proton acceptor" evidence="12">
    <location>
        <position position="65"/>
    </location>
</feature>
<evidence type="ECO:0000256" key="11">
    <source>
        <dbReference type="ARBA" id="ARBA00023180"/>
    </source>
</evidence>
<feature type="binding site" description="axial binding residue" evidence="14">
    <location>
        <position position="192"/>
    </location>
    <ligand>
        <name>heme b</name>
        <dbReference type="ChEBI" id="CHEBI:60344"/>
    </ligand>
    <ligandPart>
        <name>Fe</name>
        <dbReference type="ChEBI" id="CHEBI:18248"/>
    </ligandPart>
</feature>
<dbReference type="PROSITE" id="PS00435">
    <property type="entry name" value="PEROXIDASE_1"/>
    <property type="match status" value="1"/>
</dbReference>
<evidence type="ECO:0000256" key="17">
    <source>
        <dbReference type="RuleBase" id="RU362060"/>
    </source>
</evidence>
<dbReference type="STRING" id="13333.W1P2U1"/>
<dbReference type="InterPro" id="IPR019794">
    <property type="entry name" value="Peroxidases_AS"/>
</dbReference>
<keyword evidence="17" id="KW-0964">Secreted</keyword>
<evidence type="ECO:0000256" key="2">
    <source>
        <dbReference type="ARBA" id="ARBA00006873"/>
    </source>
</evidence>
<dbReference type="PROSITE" id="PS00436">
    <property type="entry name" value="PEROXIDASE_2"/>
    <property type="match status" value="1"/>
</dbReference>
<keyword evidence="10 16" id="KW-1015">Disulfide bond</keyword>
<dbReference type="GO" id="GO:0009505">
    <property type="term" value="C:plant-type cell wall"/>
    <property type="evidence" value="ECO:0000318"/>
    <property type="project" value="GO_Central"/>
</dbReference>
<evidence type="ECO:0000256" key="13">
    <source>
        <dbReference type="PIRSR" id="PIRSR600823-2"/>
    </source>
</evidence>
<feature type="signal peptide" evidence="17">
    <location>
        <begin position="1"/>
        <end position="23"/>
    </location>
</feature>
<dbReference type="SUPFAM" id="SSF48113">
    <property type="entry name" value="Heme-dependent peroxidases"/>
    <property type="match status" value="1"/>
</dbReference>
<dbReference type="Gene3D" id="1.10.520.10">
    <property type="match status" value="1"/>
</dbReference>
<dbReference type="FunFam" id="1.10.520.10:FF:000001">
    <property type="entry name" value="Peroxidase"/>
    <property type="match status" value="1"/>
</dbReference>
<evidence type="ECO:0000256" key="12">
    <source>
        <dbReference type="PIRSR" id="PIRSR600823-1"/>
    </source>
</evidence>
<keyword evidence="20" id="KW-1185">Reference proteome</keyword>
<keyword evidence="5 17" id="KW-0349">Heme</keyword>
<dbReference type="GO" id="GO:0140825">
    <property type="term" value="F:lactoperoxidase activity"/>
    <property type="evidence" value="ECO:0007669"/>
    <property type="project" value="UniProtKB-EC"/>
</dbReference>
<proteinExistence type="inferred from homology"/>
<evidence type="ECO:0000256" key="6">
    <source>
        <dbReference type="ARBA" id="ARBA00022723"/>
    </source>
</evidence>
<dbReference type="GO" id="GO:0046872">
    <property type="term" value="F:metal ion binding"/>
    <property type="evidence" value="ECO:0007669"/>
    <property type="project" value="UniProtKB-UniRule"/>
</dbReference>
<evidence type="ECO:0000256" key="1">
    <source>
        <dbReference type="ARBA" id="ARBA00000189"/>
    </source>
</evidence>
<dbReference type="OMA" id="CDSFTPR"/>
<gene>
    <name evidence="19" type="ORF">AMTR_s00045p00065690</name>
</gene>
<dbReference type="PRINTS" id="PR00458">
    <property type="entry name" value="PEROXIDASE"/>
</dbReference>
<dbReference type="EMBL" id="KI394661">
    <property type="protein sequence ID" value="ERN01974.1"/>
    <property type="molecule type" value="Genomic_DNA"/>
</dbReference>
<dbReference type="Pfam" id="PF00141">
    <property type="entry name" value="peroxidase"/>
    <property type="match status" value="1"/>
</dbReference>
<dbReference type="eggNOG" id="ENOG502QPX7">
    <property type="taxonomic scope" value="Eukaryota"/>
</dbReference>
<feature type="binding site" evidence="14">
    <location>
        <position position="66"/>
    </location>
    <ligand>
        <name>Ca(2+)</name>
        <dbReference type="ChEBI" id="CHEBI:29108"/>
        <label>1</label>
    </ligand>
</feature>
<comment type="similarity">
    <text evidence="17">Belongs to the peroxidase family. Classical plant (class III) peroxidase subfamily.</text>
</comment>
<feature type="binding site" evidence="14">
    <location>
        <position position="71"/>
    </location>
    <ligand>
        <name>Ca(2+)</name>
        <dbReference type="ChEBI" id="CHEBI:29108"/>
        <label>1</label>
    </ligand>
</feature>
<dbReference type="PANTHER" id="PTHR31235">
    <property type="entry name" value="PEROXIDASE 25-RELATED"/>
    <property type="match status" value="1"/>
</dbReference>
<feature type="binding site" evidence="13">
    <location>
        <position position="162"/>
    </location>
    <ligand>
        <name>substrate</name>
    </ligand>
</feature>
<evidence type="ECO:0000256" key="5">
    <source>
        <dbReference type="ARBA" id="ARBA00022617"/>
    </source>
</evidence>
<dbReference type="PRINTS" id="PR00461">
    <property type="entry name" value="PLPEROXIDASE"/>
</dbReference>
<dbReference type="PROSITE" id="PS50873">
    <property type="entry name" value="PEROXIDASE_4"/>
    <property type="match status" value="1"/>
</dbReference>
<feature type="disulfide bond" evidence="16">
    <location>
        <begin position="199"/>
        <end position="231"/>
    </location>
</feature>
<comment type="catalytic activity">
    <reaction evidence="1 17">
        <text>2 a phenolic donor + H2O2 = 2 a phenolic radical donor + 2 H2O</text>
        <dbReference type="Rhea" id="RHEA:56136"/>
        <dbReference type="ChEBI" id="CHEBI:15377"/>
        <dbReference type="ChEBI" id="CHEBI:16240"/>
        <dbReference type="ChEBI" id="CHEBI:139520"/>
        <dbReference type="ChEBI" id="CHEBI:139521"/>
        <dbReference type="EC" id="1.11.1.7"/>
    </reaction>
</comment>
<dbReference type="GO" id="GO:0006950">
    <property type="term" value="P:response to stress"/>
    <property type="evidence" value="ECO:0000318"/>
    <property type="project" value="GO_Central"/>
</dbReference>
<evidence type="ECO:0000313" key="19">
    <source>
        <dbReference type="EMBL" id="ERN01974.1"/>
    </source>
</evidence>
<sequence>MSPNFRTLCLFLIVVIAPAAVKCDLEIGFYDQTCQGAELLVFDAVARAVNANPGIAAGLIRMFFHDCFVRGCDGSVLIDSTAGNSAEKDSPINNPSLRGFEVIDKAKAAIEAVCPKTVSCADVLAFAARDSTALTGGLNFPVPAGRRDGRISIASETFTNLPPPTFNATQLEQSFARKNLTLEEMVTLSGAHSIGRSHCSSFVRRLYNFSSTNQVDPTLDPGYATFLQSQCPFNASTNNVTVVPMDVFTPNDLDVGYYVGLTQHFGLFTSDQTLLTNSSTRPFVEENIVNPGVWAIRFAKAMIKMGKIEVLTGTTGEIRTNCRVINSAKSIGSVIDTLGHSSSKVAST</sequence>
<keyword evidence="17" id="KW-0732">Signal</keyword>
<protein>
    <recommendedName>
        <fullName evidence="3 17">Peroxidase</fullName>
        <ecNumber evidence="3 17">1.11.1.7</ecNumber>
    </recommendedName>
</protein>
<comment type="function">
    <text evidence="17">Removal of H(2)O(2), oxidation of toxic reductants, biosynthesis and degradation of lignin, suberization, auxin catabolism, response to environmental stresses such as wounding, pathogen attack and oxidative stress.</text>
</comment>
<dbReference type="AlphaFoldDB" id="W1P2U1"/>
<keyword evidence="6 14" id="KW-0479">Metal-binding</keyword>
<evidence type="ECO:0000256" key="8">
    <source>
        <dbReference type="ARBA" id="ARBA00023002"/>
    </source>
</evidence>
<keyword evidence="4 17" id="KW-0575">Peroxidase</keyword>
<dbReference type="InterPro" id="IPR033905">
    <property type="entry name" value="Secretory_peroxidase"/>
</dbReference>
<feature type="binding site" evidence="14">
    <location>
        <position position="249"/>
    </location>
    <ligand>
        <name>Ca(2+)</name>
        <dbReference type="ChEBI" id="CHEBI:29108"/>
        <label>2</label>
    </ligand>
</feature>
<evidence type="ECO:0000256" key="15">
    <source>
        <dbReference type="PIRSR" id="PIRSR600823-4"/>
    </source>
</evidence>
<feature type="disulfide bond" evidence="16">
    <location>
        <begin position="67"/>
        <end position="72"/>
    </location>
</feature>
<comment type="cofactor">
    <cofactor evidence="14 17">
        <name>Ca(2+)</name>
        <dbReference type="ChEBI" id="CHEBI:29108"/>
    </cofactor>
    <text evidence="14 17">Binds 2 calcium ions per subunit.</text>
</comment>
<evidence type="ECO:0000256" key="7">
    <source>
        <dbReference type="ARBA" id="ARBA00022837"/>
    </source>
</evidence>
<dbReference type="KEGG" id="atr:18430073"/>
<dbReference type="InterPro" id="IPR019793">
    <property type="entry name" value="Peroxidases_heam-ligand_BS"/>
</dbReference>
<dbReference type="FunFam" id="1.10.420.10:FF:000006">
    <property type="entry name" value="Peroxidase"/>
    <property type="match status" value="1"/>
</dbReference>
<dbReference type="Proteomes" id="UP000017836">
    <property type="component" value="Unassembled WGS sequence"/>
</dbReference>
<dbReference type="GO" id="GO:0005576">
    <property type="term" value="C:extracellular region"/>
    <property type="evidence" value="ECO:0007669"/>
    <property type="project" value="UniProtKB-SubCell"/>
</dbReference>
<feature type="disulfide bond" evidence="16">
    <location>
        <begin position="120"/>
        <end position="322"/>
    </location>
</feature>
<keyword evidence="8 17" id="KW-0560">Oxidoreductase</keyword>
<feature type="chain" id="PRO_5005149633" description="Peroxidase" evidence="17">
    <location>
        <begin position="24"/>
        <end position="348"/>
    </location>
</feature>
<organism evidence="19 20">
    <name type="scientific">Amborella trichopoda</name>
    <dbReference type="NCBI Taxonomy" id="13333"/>
    <lineage>
        <taxon>Eukaryota</taxon>
        <taxon>Viridiplantae</taxon>
        <taxon>Streptophyta</taxon>
        <taxon>Embryophyta</taxon>
        <taxon>Tracheophyta</taxon>
        <taxon>Spermatophyta</taxon>
        <taxon>Magnoliopsida</taxon>
        <taxon>Amborellales</taxon>
        <taxon>Amborellaceae</taxon>
        <taxon>Amborella</taxon>
    </lineage>
</organism>
<evidence type="ECO:0000256" key="14">
    <source>
        <dbReference type="PIRSR" id="PIRSR600823-3"/>
    </source>
</evidence>
<keyword evidence="11" id="KW-0325">Glycoprotein</keyword>
<feature type="binding site" evidence="14">
    <location>
        <position position="75"/>
    </location>
    <ligand>
        <name>Ca(2+)</name>
        <dbReference type="ChEBI" id="CHEBI:29108"/>
        <label>1</label>
    </ligand>
</feature>
<keyword evidence="7 14" id="KW-0106">Calcium</keyword>
<feature type="site" description="Transition state stabilizer" evidence="15">
    <location>
        <position position="61"/>
    </location>
</feature>
<comment type="subcellular location">
    <subcellularLocation>
        <location evidence="17">Secreted</location>
    </subcellularLocation>
</comment>
<dbReference type="GO" id="GO:0004601">
    <property type="term" value="F:peroxidase activity"/>
    <property type="evidence" value="ECO:0000318"/>
    <property type="project" value="GO_Central"/>
</dbReference>
<evidence type="ECO:0000256" key="10">
    <source>
        <dbReference type="ARBA" id="ARBA00023157"/>
    </source>
</evidence>
<feature type="binding site" evidence="14">
    <location>
        <position position="87"/>
    </location>
    <ligand>
        <name>Ca(2+)</name>
        <dbReference type="ChEBI" id="CHEBI:29108"/>
        <label>1</label>
    </ligand>
</feature>
<comment type="cofactor">
    <cofactor evidence="14 17">
        <name>heme b</name>
        <dbReference type="ChEBI" id="CHEBI:60344"/>
    </cofactor>
    <text evidence="14 17">Binds 1 heme b (iron(II)-protoporphyrin IX) group per subunit.</text>
</comment>
<feature type="binding site" evidence="14">
    <location>
        <position position="246"/>
    </location>
    <ligand>
        <name>Ca(2+)</name>
        <dbReference type="ChEBI" id="CHEBI:29108"/>
        <label>2</label>
    </ligand>
</feature>
<feature type="disulfide bond" evidence="16">
    <location>
        <begin position="34"/>
        <end position="114"/>
    </location>
</feature>
<dbReference type="InterPro" id="IPR000823">
    <property type="entry name" value="Peroxidase_pln"/>
</dbReference>
<keyword evidence="17" id="KW-0376">Hydrogen peroxide</keyword>
<dbReference type="GO" id="GO:0042744">
    <property type="term" value="P:hydrogen peroxide catabolic process"/>
    <property type="evidence" value="ECO:0007669"/>
    <property type="project" value="UniProtKB-KW"/>
</dbReference>
<dbReference type="EC" id="1.11.1.7" evidence="3 17"/>
<feature type="binding site" evidence="14">
    <location>
        <position position="73"/>
    </location>
    <ligand>
        <name>Ca(2+)</name>
        <dbReference type="ChEBI" id="CHEBI:29108"/>
        <label>1</label>
    </ligand>
</feature>
<evidence type="ECO:0000256" key="4">
    <source>
        <dbReference type="ARBA" id="ARBA00022559"/>
    </source>
</evidence>
<evidence type="ECO:0000256" key="16">
    <source>
        <dbReference type="PIRSR" id="PIRSR600823-5"/>
    </source>
</evidence>
<evidence type="ECO:0000259" key="18">
    <source>
        <dbReference type="PROSITE" id="PS50873"/>
    </source>
</evidence>
<dbReference type="Gene3D" id="1.10.420.10">
    <property type="entry name" value="Peroxidase, domain 2"/>
    <property type="match status" value="1"/>
</dbReference>
<keyword evidence="9 14" id="KW-0408">Iron</keyword>
<evidence type="ECO:0000256" key="3">
    <source>
        <dbReference type="ARBA" id="ARBA00012313"/>
    </source>
</evidence>
<accession>W1P2U1</accession>
<dbReference type="Gramene" id="ERN01974">
    <property type="protein sequence ID" value="ERN01974"/>
    <property type="gene ID" value="AMTR_s00045p00065690"/>
</dbReference>
<dbReference type="HOGENOM" id="CLU_010543_0_3_1"/>
<dbReference type="OrthoDB" id="2113341at2759"/>
<feature type="binding site" evidence="14">
    <location>
        <position position="254"/>
    </location>
    <ligand>
        <name>Ca(2+)</name>
        <dbReference type="ChEBI" id="CHEBI:29108"/>
        <label>2</label>
    </ligand>
</feature>
<feature type="binding site" evidence="14">
    <location>
        <position position="69"/>
    </location>
    <ligand>
        <name>Ca(2+)</name>
        <dbReference type="ChEBI" id="CHEBI:29108"/>
        <label>1</label>
    </ligand>
</feature>
<feature type="domain" description="Plant heme peroxidase family profile" evidence="18">
    <location>
        <begin position="24"/>
        <end position="326"/>
    </location>
</feature>
<dbReference type="GO" id="GO:0020037">
    <property type="term" value="F:heme binding"/>
    <property type="evidence" value="ECO:0007669"/>
    <property type="project" value="UniProtKB-UniRule"/>
</dbReference>
<dbReference type="CDD" id="cd00693">
    <property type="entry name" value="secretory_peroxidase"/>
    <property type="match status" value="1"/>
</dbReference>
<reference evidence="20" key="1">
    <citation type="journal article" date="2013" name="Science">
        <title>The Amborella genome and the evolution of flowering plants.</title>
        <authorList>
            <consortium name="Amborella Genome Project"/>
        </authorList>
    </citation>
    <scope>NUCLEOTIDE SEQUENCE [LARGE SCALE GENOMIC DNA]</scope>
</reference>
<dbReference type="InterPro" id="IPR002016">
    <property type="entry name" value="Haem_peroxidase"/>
</dbReference>
<dbReference type="InterPro" id="IPR010255">
    <property type="entry name" value="Haem_peroxidase_sf"/>
</dbReference>
<name>W1P2U1_AMBTC</name>
<comment type="similarity">
    <text evidence="2">Belongs to the peroxidase family. Ascorbate peroxidase subfamily.</text>
</comment>